<dbReference type="Gene3D" id="1.20.120.450">
    <property type="entry name" value="dinb family like domain"/>
    <property type="match status" value="1"/>
</dbReference>
<dbReference type="NCBIfam" id="NF047843">
    <property type="entry name" value="MST_Rv0443"/>
    <property type="match status" value="1"/>
</dbReference>
<dbReference type="SUPFAM" id="SSF109854">
    <property type="entry name" value="DinB/YfiT-like putative metalloenzymes"/>
    <property type="match status" value="1"/>
</dbReference>
<dbReference type="Proteomes" id="UP000248039">
    <property type="component" value="Unassembled WGS sequence"/>
</dbReference>
<name>A0A2V4PT60_9ACTN</name>
<dbReference type="Pfam" id="PF04978">
    <property type="entry name" value="MST"/>
    <property type="match status" value="1"/>
</dbReference>
<organism evidence="1 2">
    <name type="scientific">Streptomyces tateyamensis</name>
    <dbReference type="NCBI Taxonomy" id="565073"/>
    <lineage>
        <taxon>Bacteria</taxon>
        <taxon>Bacillati</taxon>
        <taxon>Actinomycetota</taxon>
        <taxon>Actinomycetes</taxon>
        <taxon>Kitasatosporales</taxon>
        <taxon>Streptomycetaceae</taxon>
        <taxon>Streptomyces</taxon>
    </lineage>
</organism>
<dbReference type="InterPro" id="IPR034660">
    <property type="entry name" value="DinB/YfiT-like"/>
</dbReference>
<keyword evidence="2" id="KW-1185">Reference proteome</keyword>
<dbReference type="AlphaFoldDB" id="A0A2V4PT60"/>
<protein>
    <recommendedName>
        <fullName evidence="3">DUF664 domain-containing protein</fullName>
    </recommendedName>
</protein>
<dbReference type="EMBL" id="PYBW01000005">
    <property type="protein sequence ID" value="PYC88319.1"/>
    <property type="molecule type" value="Genomic_DNA"/>
</dbReference>
<evidence type="ECO:0000313" key="2">
    <source>
        <dbReference type="Proteomes" id="UP000248039"/>
    </source>
</evidence>
<gene>
    <name evidence="1" type="ORF">C7C46_01205</name>
</gene>
<accession>A0A2V4PT60</accession>
<proteinExistence type="predicted"/>
<comment type="caution">
    <text evidence="1">The sequence shown here is derived from an EMBL/GenBank/DDBJ whole genome shotgun (WGS) entry which is preliminary data.</text>
</comment>
<evidence type="ECO:0008006" key="3">
    <source>
        <dbReference type="Google" id="ProtNLM"/>
    </source>
</evidence>
<reference evidence="1 2" key="1">
    <citation type="submission" date="2018-03" db="EMBL/GenBank/DDBJ databases">
        <title>Bioinformatic expansion and discovery of thiopeptide antibiotics.</title>
        <authorList>
            <person name="Schwalen C.J."/>
            <person name="Hudson G.A."/>
            <person name="Mitchell D.A."/>
        </authorList>
    </citation>
    <scope>NUCLEOTIDE SEQUENCE [LARGE SCALE GENOMIC DNA]</scope>
    <source>
        <strain evidence="1 2">ATCC 21389</strain>
    </source>
</reference>
<evidence type="ECO:0000313" key="1">
    <source>
        <dbReference type="EMBL" id="PYC88319.1"/>
    </source>
</evidence>
<dbReference type="OrthoDB" id="2363925at2"/>
<sequence>MLIDSFERVRETVAEVLDGLTPDELRWRGADGRTNPVGWLVWHLTRVQDIQIAAVAELPEVWQADGWQQRFDLPYPAEASGYGASSTQVGRFHATAEQLAGYHEATHRQTVGYLATLHERDYATVVDQAWDPPVTLGVRLVSTLVDDLQHAGQAALVRGCLQRR</sequence>
<dbReference type="InterPro" id="IPR007061">
    <property type="entry name" value="MST-like"/>
</dbReference>